<organism evidence="1 2">
    <name type="scientific">Mordavella massiliensis</name>
    <dbReference type="NCBI Taxonomy" id="1871024"/>
    <lineage>
        <taxon>Bacteria</taxon>
        <taxon>Bacillati</taxon>
        <taxon>Bacillota</taxon>
        <taxon>Clostridia</taxon>
        <taxon>Eubacteriales</taxon>
        <taxon>Clostridiaceae</taxon>
        <taxon>Mordavella</taxon>
    </lineage>
</organism>
<dbReference type="AlphaFoldDB" id="A0A939BBU7"/>
<name>A0A939BBU7_9CLOT</name>
<comment type="caution">
    <text evidence="1">The sequence shown here is derived from an EMBL/GenBank/DDBJ whole genome shotgun (WGS) entry which is preliminary data.</text>
</comment>
<dbReference type="EMBL" id="JACJLV010000006">
    <property type="protein sequence ID" value="MBM6826122.1"/>
    <property type="molecule type" value="Genomic_DNA"/>
</dbReference>
<keyword evidence="2" id="KW-1185">Reference proteome</keyword>
<gene>
    <name evidence="1" type="ORF">H6A13_03235</name>
</gene>
<sequence length="190" mass="21755">MATKNAVFMRLLAFRKRLIARTIKGEEPENCNNRKDECIESSDERSSVKCEEKKKRYILNNTRKKHIVSYKMDGGIICVDATVPAQTPKCDYLYVVEGERPAAILVELKGVDVRKAMGQIDSTLMLFPKFFRSCSNVYGRIVVSSSIPRLKAEPSYLKLQRKLMTSYGGNLKIQERQLEEKDTELDKVKP</sequence>
<reference evidence="1" key="2">
    <citation type="journal article" date="2021" name="Sci. Rep.">
        <title>The distribution of antibiotic resistance genes in chicken gut microbiota commensals.</title>
        <authorList>
            <person name="Juricova H."/>
            <person name="Matiasovicova J."/>
            <person name="Kubasova T."/>
            <person name="Cejkova D."/>
            <person name="Rychlik I."/>
        </authorList>
    </citation>
    <scope>NUCLEOTIDE SEQUENCE</scope>
    <source>
        <strain evidence="1">An420c</strain>
    </source>
</reference>
<reference evidence="1" key="1">
    <citation type="submission" date="2020-08" db="EMBL/GenBank/DDBJ databases">
        <authorList>
            <person name="Cejkova D."/>
            <person name="Kubasova T."/>
            <person name="Jahodarova E."/>
            <person name="Rychlik I."/>
        </authorList>
    </citation>
    <scope>NUCLEOTIDE SEQUENCE</scope>
    <source>
        <strain evidence="1">An420c</strain>
    </source>
</reference>
<proteinExistence type="predicted"/>
<evidence type="ECO:0000313" key="2">
    <source>
        <dbReference type="Proteomes" id="UP000713880"/>
    </source>
</evidence>
<evidence type="ECO:0000313" key="1">
    <source>
        <dbReference type="EMBL" id="MBM6826122.1"/>
    </source>
</evidence>
<dbReference type="Proteomes" id="UP000713880">
    <property type="component" value="Unassembled WGS sequence"/>
</dbReference>
<protein>
    <submittedName>
        <fullName evidence="1">Uncharacterized protein</fullName>
    </submittedName>
</protein>
<dbReference type="RefSeq" id="WP_204908183.1">
    <property type="nucleotide sequence ID" value="NZ_JACJLV010000006.1"/>
</dbReference>
<accession>A0A939BBU7</accession>